<accession>A0A2V5LZA2</accession>
<organism evidence="2 3">
    <name type="scientific">Arthrobacter livingstonensis</name>
    <dbReference type="NCBI Taxonomy" id="670078"/>
    <lineage>
        <taxon>Bacteria</taxon>
        <taxon>Bacillati</taxon>
        <taxon>Actinomycetota</taxon>
        <taxon>Actinomycetes</taxon>
        <taxon>Micrococcales</taxon>
        <taxon>Micrococcaceae</taxon>
        <taxon>Arthrobacter</taxon>
    </lineage>
</organism>
<comment type="caution">
    <text evidence="2">The sequence shown here is derived from an EMBL/GenBank/DDBJ whole genome shotgun (WGS) entry which is preliminary data.</text>
</comment>
<sequence length="491" mass="52524">MLMRAGTAITARPSSQKAAMPFLRRRVRRTTTAAPLEARCPETESPMGPGVPRPIGARRGSGCAGASFSDMLRRYNGAASEIEPARSICGQPQHVDNFKRASGSCAKIRKGRPQRDGHRPLPPWEAAMTTINPGLRLVSRGARSIQIGVGPGGTIIDGLQPDDLRFIDALRSGIPDVEVMAAGRALGLPETRVREICANLEGLLFSDGELRTQGFRAERLLPERSALLGLHRAPCQGYMERRERSVVHVTGLGRTGAALALVLASAGVGTLLLEDDRSVTAVDVSPGSFRLADIGLPRSAAVRRHLLALDPRCHAHVLHDGGTGGPDTRCLDLAIVVAHDAVGAGTAARFMSTDRPHLFVLVREQDGTVGPLVLPGETACAECVERHRSAHDPQWLQVCEQLAAEGGPDRERRPPPQLLEDAALSTALAGTAAAQALLFLDAVNQPSTWSSVLTFHRDNARWSREEFAAHPDCGCQLQRQALETISSTASP</sequence>
<dbReference type="SUPFAM" id="SSF69572">
    <property type="entry name" value="Activating enzymes of the ubiquitin-like proteins"/>
    <property type="match status" value="1"/>
</dbReference>
<evidence type="ECO:0000259" key="1">
    <source>
        <dbReference type="Pfam" id="PF00899"/>
    </source>
</evidence>
<keyword evidence="3" id="KW-1185">Reference proteome</keyword>
<dbReference type="InterPro" id="IPR035985">
    <property type="entry name" value="Ubiquitin-activating_enz"/>
</dbReference>
<name>A0A2V5LZA2_9MICC</name>
<dbReference type="OrthoDB" id="4426339at2"/>
<dbReference type="Gene3D" id="3.40.50.720">
    <property type="entry name" value="NAD(P)-binding Rossmann-like Domain"/>
    <property type="match status" value="1"/>
</dbReference>
<dbReference type="InterPro" id="IPR000594">
    <property type="entry name" value="ThiF_NAD_FAD-bd"/>
</dbReference>
<dbReference type="Pfam" id="PF00899">
    <property type="entry name" value="ThiF"/>
    <property type="match status" value="1"/>
</dbReference>
<evidence type="ECO:0000313" key="2">
    <source>
        <dbReference type="EMBL" id="PYI69327.1"/>
    </source>
</evidence>
<gene>
    <name evidence="2" type="ORF">CVV68_02705</name>
</gene>
<dbReference type="InterPro" id="IPR022291">
    <property type="entry name" value="Bacteriocin_synth_cyclodeHase"/>
</dbReference>
<evidence type="ECO:0000313" key="3">
    <source>
        <dbReference type="Proteomes" id="UP000247832"/>
    </source>
</evidence>
<dbReference type="AlphaFoldDB" id="A0A2V5LZA2"/>
<reference evidence="2 3" key="1">
    <citation type="submission" date="2018-05" db="EMBL/GenBank/DDBJ databases">
        <title>Genetic diversity of glacier-inhabiting Cryobacterium bacteria in China and description of Cryobacterium mengkeensis sp. nov. and Arthrobacter glacialis sp. nov.</title>
        <authorList>
            <person name="Liu Q."/>
            <person name="Xin Y.-H."/>
        </authorList>
    </citation>
    <scope>NUCLEOTIDE SEQUENCE [LARGE SCALE GENOMIC DNA]</scope>
    <source>
        <strain evidence="2 3">LI2</strain>
    </source>
</reference>
<proteinExistence type="predicted"/>
<dbReference type="NCBIfam" id="TIGR03882">
    <property type="entry name" value="cyclo_dehyd_2"/>
    <property type="match status" value="1"/>
</dbReference>
<dbReference type="GO" id="GO:0008641">
    <property type="term" value="F:ubiquitin-like modifier activating enzyme activity"/>
    <property type="evidence" value="ECO:0007669"/>
    <property type="project" value="InterPro"/>
</dbReference>
<dbReference type="Proteomes" id="UP000247832">
    <property type="component" value="Unassembled WGS sequence"/>
</dbReference>
<feature type="domain" description="THIF-type NAD/FAD binding fold" evidence="1">
    <location>
        <begin position="239"/>
        <end position="474"/>
    </location>
</feature>
<dbReference type="EMBL" id="QJVD01000002">
    <property type="protein sequence ID" value="PYI69327.1"/>
    <property type="molecule type" value="Genomic_DNA"/>
</dbReference>
<protein>
    <recommendedName>
        <fullName evidence="1">THIF-type NAD/FAD binding fold domain-containing protein</fullName>
    </recommendedName>
</protein>